<sequence>MPRAERGTWRGVARAWRLRDELPCGHLCRYCSDCARSYSDCAAWCIPAEEEGGTRSLVPKTLWFPTGFRTRSSHANALPDGLSRQQYALREGCFPPFFTNPGQPP</sequence>
<proteinExistence type="predicted"/>
<protein>
    <submittedName>
        <fullName evidence="1">Uncharacterized protein</fullName>
    </submittedName>
</protein>
<organism evidence="1 2">
    <name type="scientific">Streptomyces albiaxialis</name>
    <dbReference type="NCBI Taxonomy" id="329523"/>
    <lineage>
        <taxon>Bacteria</taxon>
        <taxon>Bacillati</taxon>
        <taxon>Actinomycetota</taxon>
        <taxon>Actinomycetes</taxon>
        <taxon>Kitasatosporales</taxon>
        <taxon>Streptomycetaceae</taxon>
        <taxon>Streptomyces</taxon>
    </lineage>
</organism>
<gene>
    <name evidence="1" type="ORF">GCM10009801_08740</name>
</gene>
<keyword evidence="2" id="KW-1185">Reference proteome</keyword>
<evidence type="ECO:0000313" key="2">
    <source>
        <dbReference type="Proteomes" id="UP001500016"/>
    </source>
</evidence>
<accession>A0ABP5H730</accession>
<dbReference type="EMBL" id="BAAAPE010000001">
    <property type="protein sequence ID" value="GAA2064255.1"/>
    <property type="molecule type" value="Genomic_DNA"/>
</dbReference>
<evidence type="ECO:0000313" key="1">
    <source>
        <dbReference type="EMBL" id="GAA2064255.1"/>
    </source>
</evidence>
<reference evidence="2" key="1">
    <citation type="journal article" date="2019" name="Int. J. Syst. Evol. Microbiol.">
        <title>The Global Catalogue of Microorganisms (GCM) 10K type strain sequencing project: providing services to taxonomists for standard genome sequencing and annotation.</title>
        <authorList>
            <consortium name="The Broad Institute Genomics Platform"/>
            <consortium name="The Broad Institute Genome Sequencing Center for Infectious Disease"/>
            <person name="Wu L."/>
            <person name="Ma J."/>
        </authorList>
    </citation>
    <scope>NUCLEOTIDE SEQUENCE [LARGE SCALE GENOMIC DNA]</scope>
    <source>
        <strain evidence="2">JCM 15478</strain>
    </source>
</reference>
<dbReference type="Proteomes" id="UP001500016">
    <property type="component" value="Unassembled WGS sequence"/>
</dbReference>
<comment type="caution">
    <text evidence="1">The sequence shown here is derived from an EMBL/GenBank/DDBJ whole genome shotgun (WGS) entry which is preliminary data.</text>
</comment>
<name>A0ABP5H730_9ACTN</name>